<dbReference type="Pfam" id="PF20317">
    <property type="entry name" value="HTH_60"/>
    <property type="match status" value="1"/>
</dbReference>
<sequence length="152" mass="17531">MSDFVLNTHTGENNNVNFRAEILNAIRSFEISQEQLSGLLSVSSEKLEKILNNEDVHLDLSEERLIDYRISFLSEGFSIVEPLARLRMIIDSVLIDRYSFSHESLAKYSNVPFEVFEHFYNGGDVEKKYLVNICVHLQMLVFVLTNNPNNND</sequence>
<dbReference type="EMBL" id="AODL01000017">
    <property type="protein sequence ID" value="EUJ43995.1"/>
    <property type="molecule type" value="Genomic_DNA"/>
</dbReference>
<dbReference type="InterPro" id="IPR046930">
    <property type="entry name" value="HTH_60"/>
</dbReference>
<comment type="caution">
    <text evidence="1">The sequence shown here is derived from an EMBL/GenBank/DDBJ whole genome shotgun (WGS) entry which is preliminary data.</text>
</comment>
<reference evidence="1 2" key="1">
    <citation type="journal article" date="2014" name="Int. J. Syst. Evol. Microbiol.">
        <title>Listeria floridensis sp. nov., Listeria aquatica sp. nov., Listeria cornellensis sp. nov., Listeria riparia sp. nov. and Listeria grandensis sp. nov., from agricultural and natural environments.</title>
        <authorList>
            <person name="den Bakker H.C."/>
            <person name="Warchocki S."/>
            <person name="Wright E.M."/>
            <person name="Allred A.F."/>
            <person name="Ahlstrom C."/>
            <person name="Manuel C.S."/>
            <person name="Stasiewicz M.J."/>
            <person name="Burrell A."/>
            <person name="Roof S."/>
            <person name="Strawn L."/>
            <person name="Fortes E.D."/>
            <person name="Nightingale K.K."/>
            <person name="Kephart D."/>
            <person name="Wiedmann M."/>
        </authorList>
    </citation>
    <scope>NUCLEOTIDE SEQUENCE [LARGE SCALE GENOMIC DNA]</scope>
    <source>
        <strain evidence="1 2">FSL S10-1204</strain>
    </source>
</reference>
<dbReference type="OrthoDB" id="2734326at2"/>
<evidence type="ECO:0000313" key="2">
    <source>
        <dbReference type="Proteomes" id="UP000019248"/>
    </source>
</evidence>
<organism evidence="1 2">
    <name type="scientific">Listeria riparia FSL S10-1204</name>
    <dbReference type="NCBI Taxonomy" id="1265816"/>
    <lineage>
        <taxon>Bacteria</taxon>
        <taxon>Bacillati</taxon>
        <taxon>Bacillota</taxon>
        <taxon>Bacilli</taxon>
        <taxon>Bacillales</taxon>
        <taxon>Listeriaceae</taxon>
        <taxon>Listeria</taxon>
    </lineage>
</organism>
<keyword evidence="2" id="KW-1185">Reference proteome</keyword>
<dbReference type="RefSeq" id="WP_036101161.1">
    <property type="nucleotide sequence ID" value="NZ_AODL01000017.1"/>
</dbReference>
<name>W7D4T9_9LIST</name>
<gene>
    <name evidence="1" type="ORF">PRIP_11369</name>
</gene>
<dbReference type="AlphaFoldDB" id="W7D4T9"/>
<dbReference type="Proteomes" id="UP000019248">
    <property type="component" value="Unassembled WGS sequence"/>
</dbReference>
<protein>
    <submittedName>
        <fullName evidence="1">Uncharacterized protein</fullName>
    </submittedName>
</protein>
<accession>W7D4T9</accession>
<proteinExistence type="predicted"/>
<evidence type="ECO:0000313" key="1">
    <source>
        <dbReference type="EMBL" id="EUJ43995.1"/>
    </source>
</evidence>